<sequence>MVEIEIGTTVRVRGSEELLRLMAVEPVYDSRRLPGRLGRLVETAYTRPLTGGREWGYPVDEVEPVCNHLGPLEEQDDGRHCAQCGSLIYPTESA</sequence>
<evidence type="ECO:0000313" key="2">
    <source>
        <dbReference type="Proteomes" id="UP001501447"/>
    </source>
</evidence>
<dbReference type="EMBL" id="BAAARJ010000016">
    <property type="protein sequence ID" value="GAA2627508.1"/>
    <property type="molecule type" value="Genomic_DNA"/>
</dbReference>
<reference evidence="1 2" key="1">
    <citation type="journal article" date="2019" name="Int. J. Syst. Evol. Microbiol.">
        <title>The Global Catalogue of Microorganisms (GCM) 10K type strain sequencing project: providing services to taxonomists for standard genome sequencing and annotation.</title>
        <authorList>
            <consortium name="The Broad Institute Genomics Platform"/>
            <consortium name="The Broad Institute Genome Sequencing Center for Infectious Disease"/>
            <person name="Wu L."/>
            <person name="Ma J."/>
        </authorList>
    </citation>
    <scope>NUCLEOTIDE SEQUENCE [LARGE SCALE GENOMIC DNA]</scope>
    <source>
        <strain evidence="1 2">JCM 16373</strain>
    </source>
</reference>
<evidence type="ECO:0000313" key="1">
    <source>
        <dbReference type="EMBL" id="GAA2627508.1"/>
    </source>
</evidence>
<gene>
    <name evidence="1" type="ORF">GCM10009863_48100</name>
</gene>
<keyword evidence="2" id="KW-1185">Reference proteome</keyword>
<protein>
    <submittedName>
        <fullName evidence="1">Uncharacterized protein</fullName>
    </submittedName>
</protein>
<proteinExistence type="predicted"/>
<dbReference type="Proteomes" id="UP001501447">
    <property type="component" value="Unassembled WGS sequence"/>
</dbReference>
<organism evidence="1 2">
    <name type="scientific">Streptomyces axinellae</name>
    <dbReference type="NCBI Taxonomy" id="552788"/>
    <lineage>
        <taxon>Bacteria</taxon>
        <taxon>Bacillati</taxon>
        <taxon>Actinomycetota</taxon>
        <taxon>Actinomycetes</taxon>
        <taxon>Kitasatosporales</taxon>
        <taxon>Streptomycetaceae</taxon>
        <taxon>Streptomyces</taxon>
    </lineage>
</organism>
<accession>A0ABN3QIM8</accession>
<comment type="caution">
    <text evidence="1">The sequence shown here is derived from an EMBL/GenBank/DDBJ whole genome shotgun (WGS) entry which is preliminary data.</text>
</comment>
<name>A0ABN3QIM8_9ACTN</name>
<dbReference type="RefSeq" id="WP_344568425.1">
    <property type="nucleotide sequence ID" value="NZ_BAAARJ010000016.1"/>
</dbReference>